<gene>
    <name evidence="2" type="ORF">SAMN04488557_0480</name>
</gene>
<organism evidence="2 3">
    <name type="scientific">Hyphomicrobium facile</name>
    <dbReference type="NCBI Taxonomy" id="51670"/>
    <lineage>
        <taxon>Bacteria</taxon>
        <taxon>Pseudomonadati</taxon>
        <taxon>Pseudomonadota</taxon>
        <taxon>Alphaproteobacteria</taxon>
        <taxon>Hyphomicrobiales</taxon>
        <taxon>Hyphomicrobiaceae</taxon>
        <taxon>Hyphomicrobium</taxon>
    </lineage>
</organism>
<name>A0A1I7MVS0_9HYPH</name>
<sequence>MLSEFALRLAACGSAMCALAASASADSFTTRIETRPYYGAVVTLEHGVRVYRPLPPDRYVIINPDRVPLSLSISETNIYGQRAPAVYDGSANVYTGDGLYHAPAWGLAYQWRPGFYRIGGPREGLHPGHHGKPHAIQPAH</sequence>
<accession>A0A1I7MVS0</accession>
<dbReference type="STRING" id="51670.SAMN04488557_0480"/>
<reference evidence="3" key="1">
    <citation type="submission" date="2016-10" db="EMBL/GenBank/DDBJ databases">
        <authorList>
            <person name="Varghese N."/>
            <person name="Submissions S."/>
        </authorList>
    </citation>
    <scope>NUCLEOTIDE SEQUENCE [LARGE SCALE GENOMIC DNA]</scope>
    <source>
        <strain evidence="3">DSM 1565</strain>
    </source>
</reference>
<proteinExistence type="predicted"/>
<dbReference type="OrthoDB" id="7933921at2"/>
<feature type="signal peptide" evidence="1">
    <location>
        <begin position="1"/>
        <end position="20"/>
    </location>
</feature>
<feature type="chain" id="PRO_5011723072" description="L,D-transpeptidase catalytic domain" evidence="1">
    <location>
        <begin position="21"/>
        <end position="140"/>
    </location>
</feature>
<keyword evidence="3" id="KW-1185">Reference proteome</keyword>
<dbReference type="RefSeq" id="WP_092863686.1">
    <property type="nucleotide sequence ID" value="NZ_FPCH01000001.1"/>
</dbReference>
<evidence type="ECO:0000313" key="3">
    <source>
        <dbReference type="Proteomes" id="UP000199423"/>
    </source>
</evidence>
<keyword evidence="1" id="KW-0732">Signal</keyword>
<protein>
    <recommendedName>
        <fullName evidence="4">L,D-transpeptidase catalytic domain</fullName>
    </recommendedName>
</protein>
<evidence type="ECO:0000313" key="2">
    <source>
        <dbReference type="EMBL" id="SFV26446.1"/>
    </source>
</evidence>
<dbReference type="EMBL" id="FPCH01000001">
    <property type="protein sequence ID" value="SFV26446.1"/>
    <property type="molecule type" value="Genomic_DNA"/>
</dbReference>
<dbReference type="AlphaFoldDB" id="A0A1I7MVS0"/>
<dbReference type="Proteomes" id="UP000199423">
    <property type="component" value="Unassembled WGS sequence"/>
</dbReference>
<evidence type="ECO:0000256" key="1">
    <source>
        <dbReference type="SAM" id="SignalP"/>
    </source>
</evidence>
<evidence type="ECO:0008006" key="4">
    <source>
        <dbReference type="Google" id="ProtNLM"/>
    </source>
</evidence>